<evidence type="ECO:0000259" key="1">
    <source>
        <dbReference type="Pfam" id="PF04266"/>
    </source>
</evidence>
<dbReference type="Proteomes" id="UP000091857">
    <property type="component" value="Chromosome 4"/>
</dbReference>
<accession>A0A2C9VZQ3</accession>
<sequence length="264" mass="29904">MEQPPSPGTTPVELRDCIEKLMKFTLQAHIDQSLGFDLCLSKDFCFRLLNDSYNSNSEQALPQLLYQRLAFILCEIITYASFSGTTKFMESHNLENDVSERRKWEILIWDEGTQLLNILKSVSFELDVQEPFFTQLRDGMKTVEGRCAVGDYNKIESGALILFNKCLVLQVQDVHRYASFAEMLEVEGLEKVLPGVKTIDEGVKVYRRFYTEAKERANRVLAICVGQSAAQPYILLAGILSGLSCKGIASYLDQYHYPGTSPDK</sequence>
<organism evidence="2 3">
    <name type="scientific">Manihot esculenta</name>
    <name type="common">Cassava</name>
    <name type="synonym">Jatropha manihot</name>
    <dbReference type="NCBI Taxonomy" id="3983"/>
    <lineage>
        <taxon>Eukaryota</taxon>
        <taxon>Viridiplantae</taxon>
        <taxon>Streptophyta</taxon>
        <taxon>Embryophyta</taxon>
        <taxon>Tracheophyta</taxon>
        <taxon>Spermatophyta</taxon>
        <taxon>Magnoliopsida</taxon>
        <taxon>eudicotyledons</taxon>
        <taxon>Gunneridae</taxon>
        <taxon>Pentapetalae</taxon>
        <taxon>rosids</taxon>
        <taxon>fabids</taxon>
        <taxon>Malpighiales</taxon>
        <taxon>Euphorbiaceae</taxon>
        <taxon>Crotonoideae</taxon>
        <taxon>Manihoteae</taxon>
        <taxon>Manihot</taxon>
    </lineage>
</organism>
<dbReference type="Gramene" id="Manes.04G047700.1.v8.1">
    <property type="protein sequence ID" value="Manes.04G047700.1.v8.1.CDS"/>
    <property type="gene ID" value="Manes.04G047700.v8.1"/>
</dbReference>
<evidence type="ECO:0000313" key="3">
    <source>
        <dbReference type="Proteomes" id="UP000091857"/>
    </source>
</evidence>
<dbReference type="OrthoDB" id="112749at2759"/>
<dbReference type="AlphaFoldDB" id="A0A2C9VZQ3"/>
<keyword evidence="3" id="KW-1185">Reference proteome</keyword>
<dbReference type="CDD" id="cd06555">
    <property type="entry name" value="ASCH_PF0470_like"/>
    <property type="match status" value="1"/>
</dbReference>
<protein>
    <recommendedName>
        <fullName evidence="1">ASCH domain-containing protein</fullName>
    </recommendedName>
</protein>
<name>A0A2C9VZQ3_MANES</name>
<gene>
    <name evidence="2" type="ORF">MANES_04G047700v8</name>
</gene>
<evidence type="ECO:0000313" key="2">
    <source>
        <dbReference type="EMBL" id="OAY51977.1"/>
    </source>
</evidence>
<dbReference type="Pfam" id="PF04266">
    <property type="entry name" value="ASCH"/>
    <property type="match status" value="1"/>
</dbReference>
<dbReference type="InterPro" id="IPR007374">
    <property type="entry name" value="ASCH_domain"/>
</dbReference>
<dbReference type="PANTHER" id="PTHR34204:SF3">
    <property type="entry name" value="ASCH DOMAIN-CONTAINING PROTEIN"/>
    <property type="match status" value="1"/>
</dbReference>
<dbReference type="Gene3D" id="2.30.130.30">
    <property type="entry name" value="Hypothetical protein"/>
    <property type="match status" value="1"/>
</dbReference>
<comment type="caution">
    <text evidence="2">The sequence shown here is derived from an EMBL/GenBank/DDBJ whole genome shotgun (WGS) entry which is preliminary data.</text>
</comment>
<dbReference type="PANTHER" id="PTHR34204">
    <property type="entry name" value="RNA-BINDING ASCH DOMAIN PROTEIN"/>
    <property type="match status" value="1"/>
</dbReference>
<feature type="domain" description="ASCH" evidence="1">
    <location>
        <begin position="128"/>
        <end position="224"/>
    </location>
</feature>
<reference evidence="3" key="1">
    <citation type="journal article" date="2016" name="Nat. Biotechnol.">
        <title>Sequencing wild and cultivated cassava and related species reveals extensive interspecific hybridization and genetic diversity.</title>
        <authorList>
            <person name="Bredeson J.V."/>
            <person name="Lyons J.B."/>
            <person name="Prochnik S.E."/>
            <person name="Wu G.A."/>
            <person name="Ha C.M."/>
            <person name="Edsinger-Gonzales E."/>
            <person name="Grimwood J."/>
            <person name="Schmutz J."/>
            <person name="Rabbi I.Y."/>
            <person name="Egesi C."/>
            <person name="Nauluvula P."/>
            <person name="Lebot V."/>
            <person name="Ndunguru J."/>
            <person name="Mkamilo G."/>
            <person name="Bart R.S."/>
            <person name="Setter T.L."/>
            <person name="Gleadow R.M."/>
            <person name="Kulakow P."/>
            <person name="Ferguson M.E."/>
            <person name="Rounsley S."/>
            <person name="Rokhsar D.S."/>
        </authorList>
    </citation>
    <scope>NUCLEOTIDE SEQUENCE [LARGE SCALE GENOMIC DNA]</scope>
    <source>
        <strain evidence="3">cv. AM560-2</strain>
    </source>
</reference>
<dbReference type="SUPFAM" id="SSF88697">
    <property type="entry name" value="PUA domain-like"/>
    <property type="match status" value="1"/>
</dbReference>
<proteinExistence type="predicted"/>
<dbReference type="STRING" id="3983.A0A2C9VZQ3"/>
<dbReference type="EMBL" id="CM004390">
    <property type="protein sequence ID" value="OAY51977.1"/>
    <property type="molecule type" value="Genomic_DNA"/>
</dbReference>
<dbReference type="InterPro" id="IPR015947">
    <property type="entry name" value="PUA-like_sf"/>
</dbReference>